<accession>A0A8S5QSI7</accession>
<evidence type="ECO:0000313" key="1">
    <source>
        <dbReference type="EMBL" id="DAE21620.1"/>
    </source>
</evidence>
<dbReference type="EMBL" id="BK015714">
    <property type="protein sequence ID" value="DAE21620.1"/>
    <property type="molecule type" value="Genomic_DNA"/>
</dbReference>
<organism evidence="1">
    <name type="scientific">Siphoviridae sp. ct4be24</name>
    <dbReference type="NCBI Taxonomy" id="2826289"/>
    <lineage>
        <taxon>Viruses</taxon>
        <taxon>Duplodnaviria</taxon>
        <taxon>Heunggongvirae</taxon>
        <taxon>Uroviricota</taxon>
        <taxon>Caudoviricetes</taxon>
    </lineage>
</organism>
<reference evidence="1" key="1">
    <citation type="journal article" date="2021" name="Proc. Natl. Acad. Sci. U.S.A.">
        <title>A Catalog of Tens of Thousands of Viruses from Human Metagenomes Reveals Hidden Associations with Chronic Diseases.</title>
        <authorList>
            <person name="Tisza M.J."/>
            <person name="Buck C.B."/>
        </authorList>
    </citation>
    <scope>NUCLEOTIDE SEQUENCE</scope>
    <source>
        <strain evidence="1">Ct4be24</strain>
    </source>
</reference>
<name>A0A8S5QSI7_9CAUD</name>
<sequence>MDELINYEAVTFEECEENYKYNHKAVILNDGKIMGFEEDK</sequence>
<protein>
    <submittedName>
        <fullName evidence="1">Uncharacterized protein</fullName>
    </submittedName>
</protein>
<proteinExistence type="predicted"/>